<evidence type="ECO:0000256" key="2">
    <source>
        <dbReference type="SAM" id="Phobius"/>
    </source>
</evidence>
<keyword evidence="1" id="KW-0175">Coiled coil</keyword>
<evidence type="ECO:0000313" key="4">
    <source>
        <dbReference type="EMBL" id="WJW68616.1"/>
    </source>
</evidence>
<evidence type="ECO:0000313" key="5">
    <source>
        <dbReference type="Proteomes" id="UP000521676"/>
    </source>
</evidence>
<gene>
    <name evidence="3" type="ORF">HXX08_22725</name>
    <name evidence="4" type="ORF">OZ401_004230</name>
</gene>
<evidence type="ECO:0000313" key="6">
    <source>
        <dbReference type="Proteomes" id="UP001431572"/>
    </source>
</evidence>
<reference evidence="3 5" key="1">
    <citation type="submission" date="2020-06" db="EMBL/GenBank/DDBJ databases">
        <title>Anoxygenic phototrophic Chloroflexota member uses a Type I reaction center.</title>
        <authorList>
            <person name="Tsuji J.M."/>
            <person name="Shaw N.A."/>
            <person name="Nagashima S."/>
            <person name="Venkiteswaran J."/>
            <person name="Schiff S.L."/>
            <person name="Hanada S."/>
            <person name="Tank M."/>
            <person name="Neufeld J.D."/>
        </authorList>
    </citation>
    <scope>NUCLEOTIDE SEQUENCE [LARGE SCALE GENOMIC DNA]</scope>
    <source>
        <strain evidence="3">L227-S17</strain>
    </source>
</reference>
<dbReference type="AlphaFoldDB" id="A0A8T7M983"/>
<dbReference type="RefSeq" id="WP_341470521.1">
    <property type="nucleotide sequence ID" value="NZ_CP128400.1"/>
</dbReference>
<dbReference type="Proteomes" id="UP000521676">
    <property type="component" value="Unassembled WGS sequence"/>
</dbReference>
<feature type="transmembrane region" description="Helical" evidence="2">
    <location>
        <begin position="82"/>
        <end position="105"/>
    </location>
</feature>
<dbReference type="EMBL" id="CP128400">
    <property type="protein sequence ID" value="WJW68616.1"/>
    <property type="molecule type" value="Genomic_DNA"/>
</dbReference>
<dbReference type="Proteomes" id="UP001431572">
    <property type="component" value="Chromosome 2"/>
</dbReference>
<keyword evidence="2" id="KW-0812">Transmembrane</keyword>
<dbReference type="EMBL" id="JACATZ010000003">
    <property type="protein sequence ID" value="NWJ48685.1"/>
    <property type="molecule type" value="Genomic_DNA"/>
</dbReference>
<keyword evidence="2" id="KW-0472">Membrane</keyword>
<evidence type="ECO:0000313" key="3">
    <source>
        <dbReference type="EMBL" id="NWJ48685.1"/>
    </source>
</evidence>
<sequence>MVVSEREILNAALKKARRILAVLEERAAGYTSLDIPASLKLELEDQRIEVARLERELAEVGRNTGTISIKLMKRTAKNQNRLVLAILPAGVALVCVAFVVLVFNWNKHTVNAGTTPSSGTSPLETLFAARTATTKATATVTVEPTATSVPTQSPATTTANPIVTTTAAPIPPTTKAAIVPTATATPAPTVTPVPTPTAVPDSTATPVPVSLEERLKQANIVLTNSSDPNQIEQVRGYLQEEDWIIVSNNYLNLIGNRKFKKPLDLETFYWEYRVLLNGTGAIPSISQLNDQAKLKQSLVQRWNENYTKEPVTSLEQILVAR</sequence>
<organism evidence="3 5">
    <name type="scientific">Candidatus Chlorohelix allophototropha</name>
    <dbReference type="NCBI Taxonomy" id="3003348"/>
    <lineage>
        <taxon>Bacteria</taxon>
        <taxon>Bacillati</taxon>
        <taxon>Chloroflexota</taxon>
        <taxon>Chloroflexia</taxon>
        <taxon>Candidatus Chloroheliales</taxon>
        <taxon>Candidatus Chloroheliaceae</taxon>
        <taxon>Candidatus Chlorohelix</taxon>
    </lineage>
</organism>
<evidence type="ECO:0000256" key="1">
    <source>
        <dbReference type="SAM" id="Coils"/>
    </source>
</evidence>
<name>A0A8T7M983_9CHLR</name>
<keyword evidence="2" id="KW-1133">Transmembrane helix</keyword>
<keyword evidence="6" id="KW-1185">Reference proteome</keyword>
<reference evidence="4" key="2">
    <citation type="journal article" date="2024" name="Nature">
        <title>Anoxygenic phototroph of the Chloroflexota uses a type I reaction centre.</title>
        <authorList>
            <person name="Tsuji J.M."/>
            <person name="Shaw N.A."/>
            <person name="Nagashima S."/>
            <person name="Venkiteswaran J.J."/>
            <person name="Schiff S.L."/>
            <person name="Watanabe T."/>
            <person name="Fukui M."/>
            <person name="Hanada S."/>
            <person name="Tank M."/>
            <person name="Neufeld J.D."/>
        </authorList>
    </citation>
    <scope>NUCLEOTIDE SEQUENCE</scope>
    <source>
        <strain evidence="4">L227-S17</strain>
    </source>
</reference>
<proteinExistence type="predicted"/>
<protein>
    <submittedName>
        <fullName evidence="3">Uncharacterized protein</fullName>
    </submittedName>
</protein>
<feature type="coiled-coil region" evidence="1">
    <location>
        <begin position="6"/>
        <end position="63"/>
    </location>
</feature>
<accession>A0A8T7M983</accession>